<dbReference type="GO" id="GO:0140359">
    <property type="term" value="F:ABC-type transporter activity"/>
    <property type="evidence" value="ECO:0007669"/>
    <property type="project" value="InterPro"/>
</dbReference>
<dbReference type="GO" id="GO:0005524">
    <property type="term" value="F:ATP binding"/>
    <property type="evidence" value="ECO:0007669"/>
    <property type="project" value="UniProtKB-KW"/>
</dbReference>
<keyword evidence="2" id="KW-0813">Transport</keyword>
<organism evidence="11 12">
    <name type="scientific">Mycolicibacterium anyangense</name>
    <dbReference type="NCBI Taxonomy" id="1431246"/>
    <lineage>
        <taxon>Bacteria</taxon>
        <taxon>Bacillati</taxon>
        <taxon>Actinomycetota</taxon>
        <taxon>Actinomycetes</taxon>
        <taxon>Mycobacteriales</taxon>
        <taxon>Mycobacteriaceae</taxon>
        <taxon>Mycolicibacterium</taxon>
    </lineage>
</organism>
<dbReference type="Gene3D" id="3.40.50.300">
    <property type="entry name" value="P-loop containing nucleotide triphosphate hydrolases"/>
    <property type="match status" value="1"/>
</dbReference>
<evidence type="ECO:0000256" key="3">
    <source>
        <dbReference type="ARBA" id="ARBA00022692"/>
    </source>
</evidence>
<dbReference type="SUPFAM" id="SSF52540">
    <property type="entry name" value="P-loop containing nucleoside triphosphate hydrolases"/>
    <property type="match status" value="1"/>
</dbReference>
<evidence type="ECO:0000256" key="6">
    <source>
        <dbReference type="ARBA" id="ARBA00022989"/>
    </source>
</evidence>
<dbReference type="GO" id="GO:0005886">
    <property type="term" value="C:plasma membrane"/>
    <property type="evidence" value="ECO:0007669"/>
    <property type="project" value="UniProtKB-SubCell"/>
</dbReference>
<evidence type="ECO:0000256" key="8">
    <source>
        <dbReference type="SAM" id="Phobius"/>
    </source>
</evidence>
<evidence type="ECO:0000256" key="2">
    <source>
        <dbReference type="ARBA" id="ARBA00022448"/>
    </source>
</evidence>
<dbReference type="SUPFAM" id="SSF90123">
    <property type="entry name" value="ABC transporter transmembrane region"/>
    <property type="match status" value="1"/>
</dbReference>
<keyword evidence="5" id="KW-0067">ATP-binding</keyword>
<dbReference type="InterPro" id="IPR003439">
    <property type="entry name" value="ABC_transporter-like_ATP-bd"/>
</dbReference>
<dbReference type="Pfam" id="PF06472">
    <property type="entry name" value="ABC_membrane_2"/>
    <property type="match status" value="1"/>
</dbReference>
<evidence type="ECO:0000256" key="1">
    <source>
        <dbReference type="ARBA" id="ARBA00004651"/>
    </source>
</evidence>
<dbReference type="EMBL" id="AP022620">
    <property type="protein sequence ID" value="BBZ76205.1"/>
    <property type="molecule type" value="Genomic_DNA"/>
</dbReference>
<reference evidence="11 12" key="1">
    <citation type="journal article" date="2019" name="Emerg. Microbes Infect.">
        <title>Comprehensive subspecies identification of 175 nontuberculous mycobacteria species based on 7547 genomic profiles.</title>
        <authorList>
            <person name="Matsumoto Y."/>
            <person name="Kinjo T."/>
            <person name="Motooka D."/>
            <person name="Nabeya D."/>
            <person name="Jung N."/>
            <person name="Uechi K."/>
            <person name="Horii T."/>
            <person name="Iida T."/>
            <person name="Fujita J."/>
            <person name="Nakamura S."/>
        </authorList>
    </citation>
    <scope>NUCLEOTIDE SEQUENCE [LARGE SCALE GENOMIC DNA]</scope>
    <source>
        <strain evidence="11 12">JCM 30275</strain>
    </source>
</reference>
<dbReference type="InterPro" id="IPR017871">
    <property type="entry name" value="ABC_transporter-like_CS"/>
</dbReference>
<feature type="domain" description="ABC transporter" evidence="9">
    <location>
        <begin position="425"/>
        <end position="630"/>
    </location>
</feature>
<dbReference type="PROSITE" id="PS00211">
    <property type="entry name" value="ABC_TRANSPORTER_1"/>
    <property type="match status" value="1"/>
</dbReference>
<evidence type="ECO:0000256" key="7">
    <source>
        <dbReference type="ARBA" id="ARBA00023136"/>
    </source>
</evidence>
<feature type="domain" description="ABC transmembrane type-1" evidence="10">
    <location>
        <begin position="66"/>
        <end position="391"/>
    </location>
</feature>
<feature type="transmembrane region" description="Helical" evidence="8">
    <location>
        <begin position="20"/>
        <end position="44"/>
    </location>
</feature>
<comment type="subcellular location">
    <subcellularLocation>
        <location evidence="1">Cell membrane</location>
        <topology evidence="1">Multi-pass membrane protein</topology>
    </subcellularLocation>
</comment>
<keyword evidence="4" id="KW-0547">Nucleotide-binding</keyword>
<keyword evidence="6 8" id="KW-1133">Transmembrane helix</keyword>
<proteinExistence type="predicted"/>
<dbReference type="Proteomes" id="UP000467249">
    <property type="component" value="Chromosome"/>
</dbReference>
<dbReference type="InterPro" id="IPR050835">
    <property type="entry name" value="ABC_transporter_sub-D"/>
</dbReference>
<name>A0A6N4W669_9MYCO</name>
<feature type="transmembrane region" description="Helical" evidence="8">
    <location>
        <begin position="65"/>
        <end position="89"/>
    </location>
</feature>
<dbReference type="PANTHER" id="PTHR11384:SF59">
    <property type="entry name" value="LYSOSOMAL COBALAMIN TRANSPORTER ABCD4"/>
    <property type="match status" value="1"/>
</dbReference>
<dbReference type="CDD" id="cd03223">
    <property type="entry name" value="ABCD_peroxisomal_ALDP"/>
    <property type="match status" value="1"/>
</dbReference>
<dbReference type="KEGG" id="many:MANY_15420"/>
<dbReference type="PROSITE" id="PS50929">
    <property type="entry name" value="ABC_TM1F"/>
    <property type="match status" value="1"/>
</dbReference>
<dbReference type="InterPro" id="IPR027417">
    <property type="entry name" value="P-loop_NTPase"/>
</dbReference>
<dbReference type="GO" id="GO:0016887">
    <property type="term" value="F:ATP hydrolysis activity"/>
    <property type="evidence" value="ECO:0007669"/>
    <property type="project" value="InterPro"/>
</dbReference>
<dbReference type="InterPro" id="IPR036640">
    <property type="entry name" value="ABC1_TM_sf"/>
</dbReference>
<feature type="transmembrane region" description="Helical" evidence="8">
    <location>
        <begin position="212"/>
        <end position="233"/>
    </location>
</feature>
<feature type="transmembrane region" description="Helical" evidence="8">
    <location>
        <begin position="239"/>
        <end position="266"/>
    </location>
</feature>
<dbReference type="AlphaFoldDB" id="A0A6N4W669"/>
<evidence type="ECO:0000256" key="4">
    <source>
        <dbReference type="ARBA" id="ARBA00022741"/>
    </source>
</evidence>
<evidence type="ECO:0000313" key="11">
    <source>
        <dbReference type="EMBL" id="BBZ76205.1"/>
    </source>
</evidence>
<dbReference type="PROSITE" id="PS50893">
    <property type="entry name" value="ABC_TRANSPORTER_2"/>
    <property type="match status" value="1"/>
</dbReference>
<keyword evidence="12" id="KW-1185">Reference proteome</keyword>
<dbReference type="Gene3D" id="1.20.1560.10">
    <property type="entry name" value="ABC transporter type 1, transmembrane domain"/>
    <property type="match status" value="1"/>
</dbReference>
<protein>
    <submittedName>
        <fullName evidence="11">ABC transporter permease</fullName>
    </submittedName>
</protein>
<dbReference type="InterPro" id="IPR011527">
    <property type="entry name" value="ABC1_TM_dom"/>
</dbReference>
<dbReference type="RefSeq" id="WP_163803697.1">
    <property type="nucleotide sequence ID" value="NZ_AP022620.1"/>
</dbReference>
<dbReference type="Pfam" id="PF00005">
    <property type="entry name" value="ABC_tran"/>
    <property type="match status" value="1"/>
</dbReference>
<sequence>MEMYTPSMDWGHELVPSLLWILRTWAISAAVSMVILVLLARYTVWGRQYWRITGDYFKGRQSATVWAWVAVLLLSVVISVRIDVLLSYFSNDLYSSAQTAVQGFTANDTAVHDSGKRGFWAAMLHFAILAAIYISLAMLDIYLTQRFIIRWRTWLTDRLTCDWLDDHAYYRTRFTESDVDNPDQRIQQDIDVFTAGVGASPNSPMVGTSSMLVFGAINSVITVFSFTVILWHLSGPLTLFGVTLGHALFWIVLVYVVFATVIAFWIGHPLIRLSFRNELTNAVFRYALVRLRDAAEAVGFYRGEDAERGLLRRKFAGIIANYKRYVNRTIALTGWNLSMSQILVPLPWVVQAPRLFAGQIKMGDISQSASAFSSISNGLSFFRNAYASFASYRAAIIRLHGLVETNSVARELPKLTTVASHDGSVELQRVEVRTPTGAQLVDPIDLRLEPGETLVITGKSGAGKTTLLRSLAQMWPYTSGTLCRPVDDHGTMFLSQMPYVPLGDLRTVVSYPANSGEITDEELQRALTQVALSHLTIRLNEVEDWAKVLSPGEQQRIAFARVLLTCPKAVFLDEATSALDEGLEYALYDLIRTELPNTILVSVSHRSTVEQHHEKHLELLGDGQWRLGRIEGNEPAPV</sequence>
<accession>A0A6N4W669</accession>
<dbReference type="InterPro" id="IPR003593">
    <property type="entry name" value="AAA+_ATPase"/>
</dbReference>
<keyword evidence="7 8" id="KW-0472">Membrane</keyword>
<evidence type="ECO:0000259" key="9">
    <source>
        <dbReference type="PROSITE" id="PS50893"/>
    </source>
</evidence>
<dbReference type="SMART" id="SM00382">
    <property type="entry name" value="AAA"/>
    <property type="match status" value="1"/>
</dbReference>
<feature type="transmembrane region" description="Helical" evidence="8">
    <location>
        <begin position="119"/>
        <end position="143"/>
    </location>
</feature>
<keyword evidence="3 8" id="KW-0812">Transmembrane</keyword>
<evidence type="ECO:0000313" key="12">
    <source>
        <dbReference type="Proteomes" id="UP000467249"/>
    </source>
</evidence>
<dbReference type="PANTHER" id="PTHR11384">
    <property type="entry name" value="ATP-BINDING CASSETTE, SUB-FAMILY D MEMBER"/>
    <property type="match status" value="1"/>
</dbReference>
<evidence type="ECO:0000256" key="5">
    <source>
        <dbReference type="ARBA" id="ARBA00022840"/>
    </source>
</evidence>
<gene>
    <name evidence="11" type="ORF">MANY_15420</name>
</gene>
<evidence type="ECO:0000259" key="10">
    <source>
        <dbReference type="PROSITE" id="PS50929"/>
    </source>
</evidence>